<dbReference type="GO" id="GO:0043531">
    <property type="term" value="F:ADP binding"/>
    <property type="evidence" value="ECO:0007669"/>
    <property type="project" value="InterPro"/>
</dbReference>
<dbReference type="Gramene" id="ORGLA02G0143700.1">
    <property type="protein sequence ID" value="ORGLA02G0143700.1"/>
    <property type="gene ID" value="ORGLA02G0143700"/>
</dbReference>
<evidence type="ECO:0000313" key="3">
    <source>
        <dbReference type="Proteomes" id="UP000007306"/>
    </source>
</evidence>
<protein>
    <recommendedName>
        <fullName evidence="1">NB-ARC domain-containing protein</fullName>
    </recommendedName>
</protein>
<reference evidence="2 3" key="2">
    <citation type="submission" date="2018-04" db="EMBL/GenBank/DDBJ databases">
        <title>OglaRS2 (Oryza glaberrima Reference Sequence Version 2).</title>
        <authorList>
            <person name="Zhang J."/>
            <person name="Kudrna D."/>
            <person name="Lee S."/>
            <person name="Talag J."/>
            <person name="Rajasekar S."/>
            <person name="Wing R.A."/>
        </authorList>
    </citation>
    <scope>NUCLEOTIDE SEQUENCE [LARGE SCALE GENOMIC DNA]</scope>
    <source>
        <strain evidence="2 3">cv. IRGC 96717</strain>
    </source>
</reference>
<dbReference type="InterPro" id="IPR002182">
    <property type="entry name" value="NB-ARC"/>
</dbReference>
<dbReference type="PANTHER" id="PTHR36766">
    <property type="entry name" value="PLANT BROAD-SPECTRUM MILDEW RESISTANCE PROTEIN RPW8"/>
    <property type="match status" value="1"/>
</dbReference>
<dbReference type="SUPFAM" id="SSF52540">
    <property type="entry name" value="P-loop containing nucleoside triphosphate hydrolases"/>
    <property type="match status" value="1"/>
</dbReference>
<reference evidence="2" key="1">
    <citation type="submission" date="2015-06" db="UniProtKB">
        <authorList>
            <consortium name="EnsemblPlants"/>
        </authorList>
    </citation>
    <scope>IDENTIFICATION</scope>
</reference>
<dbReference type="InterPro" id="IPR027417">
    <property type="entry name" value="P-loop_NTPase"/>
</dbReference>
<keyword evidence="3" id="KW-1185">Reference proteome</keyword>
<dbReference type="STRING" id="4538.I1P0D1"/>
<evidence type="ECO:0000313" key="2">
    <source>
        <dbReference type="EnsemblPlants" id="ORGLA02G0143700.1"/>
    </source>
</evidence>
<dbReference type="Pfam" id="PF00931">
    <property type="entry name" value="NB-ARC"/>
    <property type="match status" value="1"/>
</dbReference>
<proteinExistence type="predicted"/>
<dbReference type="Gene3D" id="3.40.50.300">
    <property type="entry name" value="P-loop containing nucleotide triphosphate hydrolases"/>
    <property type="match status" value="1"/>
</dbReference>
<feature type="domain" description="NB-ARC" evidence="1">
    <location>
        <begin position="1"/>
        <end position="108"/>
    </location>
</feature>
<sequence>MIGIGKTSFIRSAYGSEEITSMFEQCAWVTISHPFNLNDFITSLAHELNAHDFSVLGNDLQKSEESIKPSKRRCLLVLDDVLSIEEWNLIQPHLPNETNTKIIVTTREA</sequence>
<organism evidence="2 3">
    <name type="scientific">Oryza glaberrima</name>
    <name type="common">African rice</name>
    <dbReference type="NCBI Taxonomy" id="4538"/>
    <lineage>
        <taxon>Eukaryota</taxon>
        <taxon>Viridiplantae</taxon>
        <taxon>Streptophyta</taxon>
        <taxon>Embryophyta</taxon>
        <taxon>Tracheophyta</taxon>
        <taxon>Spermatophyta</taxon>
        <taxon>Magnoliopsida</taxon>
        <taxon>Liliopsida</taxon>
        <taxon>Poales</taxon>
        <taxon>Poaceae</taxon>
        <taxon>BOP clade</taxon>
        <taxon>Oryzoideae</taxon>
        <taxon>Oryzeae</taxon>
        <taxon>Oryzinae</taxon>
        <taxon>Oryza</taxon>
    </lineage>
</organism>
<name>I1P0D1_ORYGL</name>
<dbReference type="EnsemblPlants" id="ORGLA02G0143700.1">
    <property type="protein sequence ID" value="ORGLA02G0143700.1"/>
    <property type="gene ID" value="ORGLA02G0143700"/>
</dbReference>
<dbReference type="Proteomes" id="UP000007306">
    <property type="component" value="Chromosome 2"/>
</dbReference>
<evidence type="ECO:0000259" key="1">
    <source>
        <dbReference type="Pfam" id="PF00931"/>
    </source>
</evidence>
<dbReference type="AlphaFoldDB" id="I1P0D1"/>
<accession>I1P0D1</accession>
<dbReference type="eggNOG" id="KOG4658">
    <property type="taxonomic scope" value="Eukaryota"/>
</dbReference>
<dbReference type="HOGENOM" id="CLU_2190717_0_0_1"/>